<dbReference type="OrthoDB" id="9767990at2"/>
<dbReference type="NCBIfam" id="TIGR03804">
    <property type="entry name" value="para_beta_helix"/>
    <property type="match status" value="2"/>
</dbReference>
<evidence type="ECO:0000313" key="3">
    <source>
        <dbReference type="Proteomes" id="UP000051587"/>
    </source>
</evidence>
<dbReference type="SMART" id="SM00722">
    <property type="entry name" value="CASH"/>
    <property type="match status" value="2"/>
</dbReference>
<dbReference type="NCBIfam" id="TIGR04247">
    <property type="entry name" value="NosD_copper_fam"/>
    <property type="match status" value="1"/>
</dbReference>
<keyword evidence="3" id="KW-1185">Reference proteome</keyword>
<reference evidence="2 3" key="1">
    <citation type="submission" date="2015-09" db="EMBL/GenBank/DDBJ databases">
        <authorList>
            <consortium name="Swine Surveillance"/>
        </authorList>
    </citation>
    <scope>NUCLEOTIDE SEQUENCE [LARGE SCALE GENOMIC DNA]</scope>
    <source>
        <strain evidence="2 3">CECT 4357</strain>
    </source>
</reference>
<dbReference type="EMBL" id="CYSA01000005">
    <property type="protein sequence ID" value="CUH63051.1"/>
    <property type="molecule type" value="Genomic_DNA"/>
</dbReference>
<protein>
    <submittedName>
        <fullName evidence="2">Nitrous oxide reductase family maturation protein NosD</fullName>
    </submittedName>
</protein>
<dbReference type="SMART" id="SM00710">
    <property type="entry name" value="PbH1"/>
    <property type="match status" value="10"/>
</dbReference>
<dbReference type="RefSeq" id="WP_058261252.1">
    <property type="nucleotide sequence ID" value="NZ_CP051181.1"/>
</dbReference>
<dbReference type="InterPro" id="IPR011050">
    <property type="entry name" value="Pectin_lyase_fold/virulence"/>
</dbReference>
<dbReference type="InterPro" id="IPR012334">
    <property type="entry name" value="Pectin_lyas_fold"/>
</dbReference>
<dbReference type="SUPFAM" id="SSF51126">
    <property type="entry name" value="Pectin lyase-like"/>
    <property type="match status" value="1"/>
</dbReference>
<evidence type="ECO:0000313" key="2">
    <source>
        <dbReference type="EMBL" id="CUH63051.1"/>
    </source>
</evidence>
<feature type="domain" description="Carbohydrate-binding/sugar hydrolysis" evidence="1">
    <location>
        <begin position="192"/>
        <end position="353"/>
    </location>
</feature>
<dbReference type="Pfam" id="PF05048">
    <property type="entry name" value="NosD"/>
    <property type="match status" value="1"/>
</dbReference>
<accession>A0A0P1F5E2</accession>
<feature type="domain" description="Carbohydrate-binding/sugar hydrolysis" evidence="1">
    <location>
        <begin position="38"/>
        <end position="186"/>
    </location>
</feature>
<dbReference type="Proteomes" id="UP000051587">
    <property type="component" value="Unassembled WGS sequence"/>
</dbReference>
<dbReference type="InterPro" id="IPR006626">
    <property type="entry name" value="PbH1"/>
</dbReference>
<dbReference type="InterPro" id="IPR026464">
    <property type="entry name" value="NosD_copper_fam"/>
</dbReference>
<evidence type="ECO:0000259" key="1">
    <source>
        <dbReference type="SMART" id="SM00722"/>
    </source>
</evidence>
<name>A0A0P1F5E2_THAGE</name>
<dbReference type="AlphaFoldDB" id="A0A0P1F5E2"/>
<dbReference type="InterPro" id="IPR006633">
    <property type="entry name" value="Carb-bd_sugar_hydrolysis-dom"/>
</dbReference>
<organism evidence="2 3">
    <name type="scientific">Thalassovita gelatinovora</name>
    <name type="common">Thalassobius gelatinovorus</name>
    <dbReference type="NCBI Taxonomy" id="53501"/>
    <lineage>
        <taxon>Bacteria</taxon>
        <taxon>Pseudomonadati</taxon>
        <taxon>Pseudomonadota</taxon>
        <taxon>Alphaproteobacteria</taxon>
        <taxon>Rhodobacterales</taxon>
        <taxon>Roseobacteraceae</taxon>
        <taxon>Thalassovita</taxon>
    </lineage>
</organism>
<dbReference type="Gene3D" id="2.160.20.10">
    <property type="entry name" value="Single-stranded right-handed beta-helix, Pectin lyase-like"/>
    <property type="match status" value="2"/>
</dbReference>
<dbReference type="InterPro" id="IPR007742">
    <property type="entry name" value="NosD_dom"/>
</dbReference>
<dbReference type="STRING" id="53501.SAMN04488043_103352"/>
<sequence length="443" mass="47495">MLRPLTYVMAALVALPLWAAELRVPAASGGLDLAIAGATPGDVLVLEAGRHAGPVYIDRPLTLTGPQEAIIDGLGQGTVVTIAAPDVTVKGITVTGSGLNSQDLDAGIKILKKADRALVEGNHVLGNLHGIDVHGGLNAVVRANTIEGTQNPRMNDRGNGIYVWNSPGTVVENNSVRWGRDGIFSNTSRDGTYRNNLFRDLRFAVHYMYTNNSEVSGNVSIGNHLGFAIMFSNRVVLKNNLSLSDGSHGVMLNFANNADVSGNLVRGGADRCTFIYNAHKNIIYDNRFEGCTIGIHFTAGSERNVLTGNAFIGNRTQVKYVGTRDIEWSFEGRGNYWSDHPGFDLGGDGIADSPFRPNDLMDHILWSQPAASLLIGAPAVQLIRWAQSSFPATLPGGVVDSAPLMAGPIITVPPEYIAMEAEAAAKRNERQLDDFDINDLSSH</sequence>
<dbReference type="InterPro" id="IPR022441">
    <property type="entry name" value="Para_beta_helix_rpt-2"/>
</dbReference>
<proteinExistence type="predicted"/>
<gene>
    <name evidence="2" type="ORF">TG4357_00452</name>
</gene>